<protein>
    <submittedName>
        <fullName evidence="6">X-ray radiation resistance-associated protein 1</fullName>
    </submittedName>
</protein>
<gene>
    <name evidence="6" type="ORF">N333_02076</name>
</gene>
<dbReference type="GO" id="GO:0005634">
    <property type="term" value="C:nucleus"/>
    <property type="evidence" value="ECO:0007669"/>
    <property type="project" value="TreeGrafter"/>
</dbReference>
<reference evidence="6 7" key="1">
    <citation type="submission" date="2014-04" db="EMBL/GenBank/DDBJ databases">
        <title>Genome evolution of avian class.</title>
        <authorList>
            <person name="Zhang G."/>
            <person name="Li C."/>
        </authorList>
    </citation>
    <scope>NUCLEOTIDE SEQUENCE [LARGE SCALE GENOMIC DNA]</scope>
    <source>
        <strain evidence="6">BGI_N333</strain>
    </source>
</reference>
<dbReference type="Gene3D" id="3.80.10.10">
    <property type="entry name" value="Ribonuclease Inhibitor"/>
    <property type="match status" value="3"/>
</dbReference>
<dbReference type="InterPro" id="IPR032675">
    <property type="entry name" value="LRR_dom_sf"/>
</dbReference>
<feature type="compositionally biased region" description="Basic and acidic residues" evidence="5">
    <location>
        <begin position="481"/>
        <end position="493"/>
    </location>
</feature>
<accession>A0A091RSJ3</accession>
<dbReference type="Proteomes" id="UP000053840">
    <property type="component" value="Unassembled WGS sequence"/>
</dbReference>
<dbReference type="SMART" id="SM00369">
    <property type="entry name" value="LRR_TYP"/>
    <property type="match status" value="5"/>
</dbReference>
<evidence type="ECO:0000256" key="2">
    <source>
        <dbReference type="ARBA" id="ARBA00022490"/>
    </source>
</evidence>
<evidence type="ECO:0000313" key="6">
    <source>
        <dbReference type="EMBL" id="KFQ45104.1"/>
    </source>
</evidence>
<feature type="region of interest" description="Disordered" evidence="5">
    <location>
        <begin position="478"/>
        <end position="497"/>
    </location>
</feature>
<feature type="compositionally biased region" description="Low complexity" evidence="5">
    <location>
        <begin position="255"/>
        <end position="276"/>
    </location>
</feature>
<dbReference type="InterPro" id="IPR001611">
    <property type="entry name" value="Leu-rich_rpt"/>
</dbReference>
<comment type="subcellular location">
    <subcellularLocation>
        <location evidence="1">Cytoplasm</location>
    </subcellularLocation>
</comment>
<proteinExistence type="predicted"/>
<dbReference type="InterPro" id="IPR003591">
    <property type="entry name" value="Leu-rich_rpt_typical-subtyp"/>
</dbReference>
<dbReference type="SUPFAM" id="SSF52058">
    <property type="entry name" value="L domain-like"/>
    <property type="match status" value="1"/>
</dbReference>
<feature type="non-terminal residue" evidence="6">
    <location>
        <position position="1"/>
    </location>
</feature>
<keyword evidence="7" id="KW-1185">Reference proteome</keyword>
<evidence type="ECO:0000256" key="3">
    <source>
        <dbReference type="ARBA" id="ARBA00022614"/>
    </source>
</evidence>
<feature type="region of interest" description="Disordered" evidence="5">
    <location>
        <begin position="246"/>
        <end position="277"/>
    </location>
</feature>
<dbReference type="PANTHER" id="PTHR22710:SF2">
    <property type="entry name" value="X-RAY RADIATION RESISTANCE-ASSOCIATED PROTEIN 1"/>
    <property type="match status" value="1"/>
</dbReference>
<dbReference type="AlphaFoldDB" id="A0A091RSJ3"/>
<dbReference type="EMBL" id="KK930998">
    <property type="protein sequence ID" value="KFQ45104.1"/>
    <property type="molecule type" value="Genomic_DNA"/>
</dbReference>
<feature type="region of interest" description="Disordered" evidence="5">
    <location>
        <begin position="400"/>
        <end position="444"/>
    </location>
</feature>
<evidence type="ECO:0000313" key="7">
    <source>
        <dbReference type="Proteomes" id="UP000053840"/>
    </source>
</evidence>
<keyword evidence="3" id="KW-0433">Leucine-rich repeat</keyword>
<dbReference type="Pfam" id="PF13516">
    <property type="entry name" value="LRR_6"/>
    <property type="match status" value="2"/>
</dbReference>
<evidence type="ECO:0000256" key="1">
    <source>
        <dbReference type="ARBA" id="ARBA00004496"/>
    </source>
</evidence>
<feature type="compositionally biased region" description="Low complexity" evidence="5">
    <location>
        <begin position="413"/>
        <end position="428"/>
    </location>
</feature>
<keyword evidence="4" id="KW-0677">Repeat</keyword>
<dbReference type="PANTHER" id="PTHR22710">
    <property type="entry name" value="X-RAY RADIATION RESISTANCE ASSOCIATED PROTEIN 1 XRRA1"/>
    <property type="match status" value="1"/>
</dbReference>
<name>A0A091RSJ3_NESNO</name>
<keyword evidence="2" id="KW-0963">Cytoplasm</keyword>
<organism evidence="6 7">
    <name type="scientific">Nestor notabilis</name>
    <name type="common">Kea</name>
    <dbReference type="NCBI Taxonomy" id="176057"/>
    <lineage>
        <taxon>Eukaryota</taxon>
        <taxon>Metazoa</taxon>
        <taxon>Chordata</taxon>
        <taxon>Craniata</taxon>
        <taxon>Vertebrata</taxon>
        <taxon>Euteleostomi</taxon>
        <taxon>Archelosauria</taxon>
        <taxon>Archosauria</taxon>
        <taxon>Dinosauria</taxon>
        <taxon>Saurischia</taxon>
        <taxon>Theropoda</taxon>
        <taxon>Coelurosauria</taxon>
        <taxon>Aves</taxon>
        <taxon>Neognathae</taxon>
        <taxon>Neoaves</taxon>
        <taxon>Telluraves</taxon>
        <taxon>Australaves</taxon>
        <taxon>Psittaciformes</taxon>
        <taxon>Psittacidae</taxon>
        <taxon>Nestor</taxon>
    </lineage>
</organism>
<feature type="non-terminal residue" evidence="6">
    <location>
        <position position="623"/>
    </location>
</feature>
<dbReference type="GO" id="GO:0005737">
    <property type="term" value="C:cytoplasm"/>
    <property type="evidence" value="ECO:0007669"/>
    <property type="project" value="UniProtKB-SubCell"/>
</dbReference>
<dbReference type="PROSITE" id="PS51450">
    <property type="entry name" value="LRR"/>
    <property type="match status" value="1"/>
</dbReference>
<evidence type="ECO:0000256" key="4">
    <source>
        <dbReference type="ARBA" id="ARBA00022737"/>
    </source>
</evidence>
<sequence length="623" mass="68930">QAKEDDFEKFDCVAFINAAENLLTLEPFRKFPGLRQLELSLNGLRNLKITAGEFLHLEDLDLSYNNLSPQDIRTLGDLSQLKVLRLTANGLRSLPLDLEISVFSGKNETSPSPISCSPQLKFPSLEVLALDDNRLSDPSVFVSLSHLCCLKELNLDGNRIPAVPYLRQAESRHFSLHPALGHSSFRAQWYRSLSSLRRQSRPSQQESGEVPGELEAKRGQVGCVMLQDEGGPAGLGEQHLPVPACTATGGGSVGKGSVVPKEGEPSTSKPLLPPSTRRNVHAPFPALRSLSLAFNKIADEAALLPVAFFPSLEELTFHNNPLTTTRSGQPPLLTWLLQHKLGIKLVRQKSPAAARWHFSIPLKASRKVTSHLPKVTKRPWMLEAPAKTFLRTQLPSAVEAVGDAAPPGPAQPLLPSSSVTPTSSQRVVLGEEEGGSRPPAGSDEEDVASFFMTQVRPSLPLFCCFEVEDVSRPLQRPRAGARLEKRSEQREEGSSQVVPEQYKGYEELLGGDTDPDFIEPVGIQRNVQALYQVLNHPLVYRDARARLDCVQKPYVPRRKHVRMPGPPARKTKAEILEGILVAMRNTLTFTEVPLASVLQRRKSSPRAYREARRLMKEFQEVFE</sequence>
<evidence type="ECO:0000256" key="5">
    <source>
        <dbReference type="SAM" id="MobiDB-lite"/>
    </source>
</evidence>